<keyword evidence="5 9" id="KW-0342">GTP-binding</keyword>
<comment type="caution">
    <text evidence="12">The sequence shown here is derived from an EMBL/GenBank/DDBJ whole genome shotgun (WGS) entry which is preliminary data.</text>
</comment>
<gene>
    <name evidence="11 12" type="primary">rtcB</name>
    <name evidence="12" type="ORF">MOHU_00880</name>
</gene>
<dbReference type="EMBL" id="PVXM01000001">
    <property type="protein sequence ID" value="PRR76243.1"/>
    <property type="molecule type" value="Genomic_DNA"/>
</dbReference>
<dbReference type="EC" id="6.5.1.-" evidence="11"/>
<evidence type="ECO:0000313" key="13">
    <source>
        <dbReference type="Proteomes" id="UP000238415"/>
    </source>
</evidence>
<dbReference type="RefSeq" id="WP_106004137.1">
    <property type="nucleotide sequence ID" value="NZ_CP136418.1"/>
</dbReference>
<feature type="binding site" evidence="9">
    <location>
        <position position="471"/>
    </location>
    <ligand>
        <name>GMP</name>
        <dbReference type="ChEBI" id="CHEBI:58115"/>
    </ligand>
</feature>
<feature type="binding site" evidence="10">
    <location>
        <position position="93"/>
    </location>
    <ligand>
        <name>Mn(2+)</name>
        <dbReference type="ChEBI" id="CHEBI:29035"/>
        <label>1</label>
    </ligand>
</feature>
<dbReference type="OrthoDB" id="9802323at2"/>
<dbReference type="AlphaFoldDB" id="A0A2T0AZ00"/>
<keyword evidence="4" id="KW-0692">RNA repair</keyword>
<evidence type="ECO:0000256" key="11">
    <source>
        <dbReference type="RuleBase" id="RU371113"/>
    </source>
</evidence>
<keyword evidence="2 10" id="KW-0479">Metal-binding</keyword>
<dbReference type="GO" id="GO:0042245">
    <property type="term" value="P:RNA repair"/>
    <property type="evidence" value="ECO:0007669"/>
    <property type="project" value="UniProtKB-KW"/>
</dbReference>
<feature type="binding site" evidence="10">
    <location>
        <position position="202"/>
    </location>
    <ligand>
        <name>Mn(2+)</name>
        <dbReference type="ChEBI" id="CHEBI:29035"/>
        <label>1</label>
    </ligand>
</feature>
<dbReference type="Pfam" id="PF01139">
    <property type="entry name" value="RtcB"/>
    <property type="match status" value="1"/>
</dbReference>
<keyword evidence="6 10" id="KW-0464">Manganese</keyword>
<evidence type="ECO:0000256" key="9">
    <source>
        <dbReference type="PIRSR" id="PIRSR601233-2"/>
    </source>
</evidence>
<feature type="binding site" evidence="9">
    <location>
        <begin position="201"/>
        <end position="205"/>
    </location>
    <ligand>
        <name>GMP</name>
        <dbReference type="ChEBI" id="CHEBI:58115"/>
    </ligand>
</feature>
<dbReference type="Proteomes" id="UP000238415">
    <property type="component" value="Unassembled WGS sequence"/>
</dbReference>
<keyword evidence="3 9" id="KW-0547">Nucleotide-binding</keyword>
<dbReference type="SUPFAM" id="SSF103365">
    <property type="entry name" value="Hypothetical protein PH1602"/>
    <property type="match status" value="1"/>
</dbReference>
<reference evidence="12 13" key="1">
    <citation type="submission" date="2018-03" db="EMBL/GenBank/DDBJ databases">
        <title>Genome sequence of Moorella humiferrea DSM 23265.</title>
        <authorList>
            <person name="Poehlein A."/>
            <person name="Daniel R."/>
        </authorList>
    </citation>
    <scope>NUCLEOTIDE SEQUENCE [LARGE SCALE GENOMIC DNA]</scope>
    <source>
        <strain evidence="12 13">DSM 23265</strain>
    </source>
</reference>
<comment type="catalytic activity">
    <reaction evidence="7">
        <text>a 3'-end 3'-phospho-ribonucleotide-RNA + a 5'-end dephospho-ribonucleoside-RNA + GTP = a ribonucleotidyl-ribonucleotide-RNA + GMP + diphosphate</text>
        <dbReference type="Rhea" id="RHEA:68076"/>
        <dbReference type="Rhea" id="RHEA-COMP:10463"/>
        <dbReference type="Rhea" id="RHEA-COMP:13936"/>
        <dbReference type="Rhea" id="RHEA-COMP:17355"/>
        <dbReference type="ChEBI" id="CHEBI:33019"/>
        <dbReference type="ChEBI" id="CHEBI:37565"/>
        <dbReference type="ChEBI" id="CHEBI:58115"/>
        <dbReference type="ChEBI" id="CHEBI:83062"/>
        <dbReference type="ChEBI" id="CHEBI:138284"/>
        <dbReference type="ChEBI" id="CHEBI:173118"/>
        <dbReference type="EC" id="6.5.1.8"/>
    </reaction>
</comment>
<dbReference type="GO" id="GO:0005525">
    <property type="term" value="F:GTP binding"/>
    <property type="evidence" value="ECO:0007669"/>
    <property type="project" value="UniProtKB-KW"/>
</dbReference>
<evidence type="ECO:0000256" key="10">
    <source>
        <dbReference type="PIRSR" id="PIRSR601233-3"/>
    </source>
</evidence>
<feature type="binding site" evidence="9">
    <location>
        <begin position="327"/>
        <end position="328"/>
    </location>
    <ligand>
        <name>GMP</name>
        <dbReference type="ChEBI" id="CHEBI:58115"/>
    </ligand>
</feature>
<feature type="binding site" evidence="10">
    <location>
        <position position="233"/>
    </location>
    <ligand>
        <name>Mn(2+)</name>
        <dbReference type="ChEBI" id="CHEBI:29035"/>
        <label>2</label>
    </ligand>
</feature>
<dbReference type="Gene3D" id="3.90.1860.10">
    <property type="entry name" value="tRNA-splicing ligase RtcB"/>
    <property type="match status" value="1"/>
</dbReference>
<feature type="active site" description="GMP-histidine intermediate" evidence="8">
    <location>
        <position position="397"/>
    </location>
</feature>
<evidence type="ECO:0000256" key="6">
    <source>
        <dbReference type="ARBA" id="ARBA00023211"/>
    </source>
</evidence>
<evidence type="ECO:0000256" key="8">
    <source>
        <dbReference type="PIRSR" id="PIRSR601233-1"/>
    </source>
</evidence>
<evidence type="ECO:0000256" key="3">
    <source>
        <dbReference type="ARBA" id="ARBA00022741"/>
    </source>
</evidence>
<feature type="binding site" evidence="9">
    <location>
        <begin position="397"/>
        <end position="400"/>
    </location>
    <ligand>
        <name>GMP</name>
        <dbReference type="ChEBI" id="CHEBI:58115"/>
    </ligand>
</feature>
<accession>A0A2T0AZ00</accession>
<comment type="cofactor">
    <cofactor evidence="10 11">
        <name>Mn(2+)</name>
        <dbReference type="ChEBI" id="CHEBI:29035"/>
    </cofactor>
    <text evidence="10 11">Binds 2 manganese ions per subunit.</text>
</comment>
<feature type="binding site" evidence="9">
    <location>
        <begin position="372"/>
        <end position="375"/>
    </location>
    <ligand>
        <name>GMP</name>
        <dbReference type="ChEBI" id="CHEBI:58115"/>
    </ligand>
</feature>
<dbReference type="PANTHER" id="PTHR11118">
    <property type="entry name" value="RNA-SPLICING LIGASE RTCB HOMOLOG"/>
    <property type="match status" value="1"/>
</dbReference>
<dbReference type="GO" id="GO:0046872">
    <property type="term" value="F:metal ion binding"/>
    <property type="evidence" value="ECO:0007669"/>
    <property type="project" value="UniProtKB-UniRule"/>
</dbReference>
<dbReference type="InterPro" id="IPR036025">
    <property type="entry name" value="RtcB-like_sf"/>
</dbReference>
<dbReference type="GO" id="GO:0003972">
    <property type="term" value="F:RNA ligase (ATP) activity"/>
    <property type="evidence" value="ECO:0007669"/>
    <property type="project" value="TreeGrafter"/>
</dbReference>
<evidence type="ECO:0000256" key="7">
    <source>
        <dbReference type="ARBA" id="ARBA00047746"/>
    </source>
</evidence>
<comment type="subunit">
    <text evidence="11">Monomer.</text>
</comment>
<name>A0A2T0AZ00_9FIRM</name>
<organism evidence="12 13">
    <name type="scientific">Neomoorella humiferrea</name>
    <dbReference type="NCBI Taxonomy" id="676965"/>
    <lineage>
        <taxon>Bacteria</taxon>
        <taxon>Bacillati</taxon>
        <taxon>Bacillota</taxon>
        <taxon>Clostridia</taxon>
        <taxon>Neomoorellales</taxon>
        <taxon>Neomoorellaceae</taxon>
        <taxon>Neomoorella</taxon>
    </lineage>
</organism>
<keyword evidence="13" id="KW-1185">Reference proteome</keyword>
<evidence type="ECO:0000256" key="5">
    <source>
        <dbReference type="ARBA" id="ARBA00023134"/>
    </source>
</evidence>
<comment type="similarity">
    <text evidence="11">Belongs to the RtcB family.</text>
</comment>
<evidence type="ECO:0000256" key="4">
    <source>
        <dbReference type="ARBA" id="ARBA00022800"/>
    </source>
</evidence>
<dbReference type="PANTHER" id="PTHR11118:SF1">
    <property type="entry name" value="RNA-SPLICING LIGASE RTCB HOMOLOG"/>
    <property type="match status" value="1"/>
</dbReference>
<dbReference type="GO" id="GO:0170057">
    <property type="term" value="F:RNA ligase (GTP) activity"/>
    <property type="evidence" value="ECO:0007669"/>
    <property type="project" value="UniProtKB-EC"/>
</dbReference>
<feature type="binding site" evidence="10">
    <location>
        <position position="327"/>
    </location>
    <ligand>
        <name>Mn(2+)</name>
        <dbReference type="ChEBI" id="CHEBI:29035"/>
        <label>2</label>
    </ligand>
</feature>
<keyword evidence="1 11" id="KW-0436">Ligase</keyword>
<evidence type="ECO:0000313" key="12">
    <source>
        <dbReference type="EMBL" id="PRR76243.1"/>
    </source>
</evidence>
<evidence type="ECO:0000256" key="2">
    <source>
        <dbReference type="ARBA" id="ARBA00022723"/>
    </source>
</evidence>
<protein>
    <recommendedName>
        <fullName evidence="11">tRNA-splicing ligase RtcB</fullName>
        <ecNumber evidence="11">6.5.1.-</ecNumber>
    </recommendedName>
</protein>
<sequence>MAERLEKIGVNCFLYRRGESPVPIHVYLSEKLSKTFTETEALEQLYNASLLPGVVGPVIGMPDIHTGYGLPIGGVMACDYETGIVSAGAVGMDINCGVRLLTTKIPAADVDKAVLTKLLEAIARRVPAGVGRVSQVKELRRADLEAIAAAGAAYFIQKGFGRREDMERIEDGGCIPGAEVAAVGKEARERAEQLATIGGGNHFIEIGRVAAVLEEALAAHFGLYKDYIYVLIHTGSRGLGHQICTDYSNRMWANGERNGVRAPVKGLACAPIHSNDGQNYLKAMALAANYAFANRQLITHFVREAFVEVLKKPEDNLGLDLLYDVAHNIAKKEKHGSRWLLIHRKGATRALPAGHGDNPGCYLATGHPAIIPGSMGTASYVVVGTGAIIKTYCSVNHGAGRVMSRKKARQEFSREDLRRQLGGVVVAARDINLLKDEAPLAYKDIDAVVATLAEAGLTKPVVRLEPMGVLKGEGDEA</sequence>
<feature type="binding site" evidence="9">
    <location>
        <position position="379"/>
    </location>
    <ligand>
        <name>GMP</name>
        <dbReference type="ChEBI" id="CHEBI:58115"/>
    </ligand>
</feature>
<evidence type="ECO:0000256" key="1">
    <source>
        <dbReference type="ARBA" id="ARBA00022598"/>
    </source>
</evidence>
<proteinExistence type="inferred from homology"/>
<dbReference type="GO" id="GO:0006396">
    <property type="term" value="P:RNA processing"/>
    <property type="evidence" value="ECO:0007669"/>
    <property type="project" value="InterPro"/>
</dbReference>
<dbReference type="InterPro" id="IPR001233">
    <property type="entry name" value="RtcB"/>
</dbReference>